<evidence type="ECO:0000256" key="6">
    <source>
        <dbReference type="ARBA" id="ARBA00022723"/>
    </source>
</evidence>
<sequence length="550" mass="58864">MKKKTLVLSLATAVAFSNVLIPPAFAEKPAAEKVTWNAEANAPVFVSGKLTEPSSQPAKAIVFSYLADKQELFKSGTNPSAKFKTVEETIDELGFTHVKLQQIHKGVPVYGAILTAHVDAQGVLTAISGEPVQELGSVGELKSGMAIKKKDASAAALADVIAKIGGSPELAQDIKPELVIYAENGSGRYAYALEVEFLYPEPGNYQYFIDAQTGEVIETYNQLHAAKPGSNEGLTGTSTIGTGRGVLGDTKTFNTLTNSDGSYLADSKRGSGILTYDARNRTRVPGYLWLDADNVFNASYDAAAVDAHAYAAQTYDYYKNVFARDSYDGNGAQLVSTVHYGRSYNNAFWSGSQMVYGDGDGYNFVPLSGALDVIAHELTHAVTDTSADLVYQNESGAINESMSDIFGTLVEHHFNNDPDWLIGEDIYTPTISGDALRSMADPTLNGDPDHYSNRYIGTEDNGGVHWNSGISNKAAYLLANGGTHYNVNVNGIGNQKVGDIFYRTLTVYLTPNATFSQYRAAAVQSATDLYGSGSTEVASVKAAFSAVGVY</sequence>
<dbReference type="AlphaFoldDB" id="A0A1Q2KU08"/>
<dbReference type="InterPro" id="IPR013856">
    <property type="entry name" value="Peptidase_M4_domain"/>
</dbReference>
<dbReference type="Gene3D" id="3.10.450.40">
    <property type="match status" value="1"/>
</dbReference>
<keyword evidence="19" id="KW-1185">Reference proteome</keyword>
<proteinExistence type="inferred from homology"/>
<dbReference type="KEGG" id="pmar:B0X71_00070"/>
<feature type="active site" evidence="12">
    <location>
        <position position="377"/>
    </location>
</feature>
<evidence type="ECO:0000256" key="3">
    <source>
        <dbReference type="ARBA" id="ARBA00009388"/>
    </source>
</evidence>
<evidence type="ECO:0000256" key="11">
    <source>
        <dbReference type="ARBA" id="ARBA00023049"/>
    </source>
</evidence>
<evidence type="ECO:0000259" key="17">
    <source>
        <dbReference type="Pfam" id="PF07504"/>
    </source>
</evidence>
<dbReference type="InterPro" id="IPR011096">
    <property type="entry name" value="FTP_domain"/>
</dbReference>
<dbReference type="Pfam" id="PF07504">
    <property type="entry name" value="FTP"/>
    <property type="match status" value="1"/>
</dbReference>
<dbReference type="InterPro" id="IPR023612">
    <property type="entry name" value="Peptidase_M4"/>
</dbReference>
<evidence type="ECO:0000256" key="13">
    <source>
        <dbReference type="RuleBase" id="RU366073"/>
    </source>
</evidence>
<dbReference type="RefSeq" id="WP_077587562.1">
    <property type="nucleotide sequence ID" value="NZ_CP019640.1"/>
</dbReference>
<dbReference type="FunFam" id="1.10.390.10:FF:000012">
    <property type="entry name" value="Thermolysin"/>
    <property type="match status" value="1"/>
</dbReference>
<keyword evidence="6" id="KW-0479">Metal-binding</keyword>
<feature type="domain" description="FTP" evidence="17">
    <location>
        <begin position="82"/>
        <end position="130"/>
    </location>
</feature>
<evidence type="ECO:0000256" key="2">
    <source>
        <dbReference type="ARBA" id="ARBA00004613"/>
    </source>
</evidence>
<dbReference type="CDD" id="cd09597">
    <property type="entry name" value="M4_TLP"/>
    <property type="match status" value="1"/>
</dbReference>
<dbReference type="PANTHER" id="PTHR33794:SF3">
    <property type="entry name" value="NEUTRAL PROTEASE B"/>
    <property type="match status" value="1"/>
</dbReference>
<keyword evidence="10" id="KW-0106">Calcium</keyword>
<dbReference type="Pfam" id="PF03413">
    <property type="entry name" value="PepSY"/>
    <property type="match status" value="1"/>
</dbReference>
<dbReference type="Pfam" id="PF02868">
    <property type="entry name" value="Peptidase_M4_C"/>
    <property type="match status" value="1"/>
</dbReference>
<evidence type="ECO:0000256" key="7">
    <source>
        <dbReference type="ARBA" id="ARBA00022729"/>
    </source>
</evidence>
<dbReference type="GO" id="GO:0006508">
    <property type="term" value="P:proteolysis"/>
    <property type="evidence" value="ECO:0007669"/>
    <property type="project" value="UniProtKB-KW"/>
</dbReference>
<evidence type="ECO:0000259" key="14">
    <source>
        <dbReference type="Pfam" id="PF01447"/>
    </source>
</evidence>
<evidence type="ECO:0000256" key="12">
    <source>
        <dbReference type="PIRSR" id="PIRSR623612-1"/>
    </source>
</evidence>
<evidence type="ECO:0000259" key="15">
    <source>
        <dbReference type="Pfam" id="PF02868"/>
    </source>
</evidence>
<keyword evidence="8 13" id="KW-0378">Hydrolase</keyword>
<dbReference type="PANTHER" id="PTHR33794">
    <property type="entry name" value="BACILLOLYSIN"/>
    <property type="match status" value="1"/>
</dbReference>
<keyword evidence="4 13" id="KW-0964">Secreted</keyword>
<evidence type="ECO:0000313" key="18">
    <source>
        <dbReference type="EMBL" id="AQQ51688.1"/>
    </source>
</evidence>
<dbReference type="GO" id="GO:0046872">
    <property type="term" value="F:metal ion binding"/>
    <property type="evidence" value="ECO:0007669"/>
    <property type="project" value="UniProtKB-UniRule"/>
</dbReference>
<evidence type="ECO:0000313" key="19">
    <source>
        <dbReference type="Proteomes" id="UP000188184"/>
    </source>
</evidence>
<evidence type="ECO:0000256" key="8">
    <source>
        <dbReference type="ARBA" id="ARBA00022801"/>
    </source>
</evidence>
<comment type="cofactor">
    <cofactor evidence="1 13">
        <name>Zn(2+)</name>
        <dbReference type="ChEBI" id="CHEBI:29105"/>
    </cofactor>
</comment>
<reference evidence="18 19" key="1">
    <citation type="submission" date="2017-02" db="EMBL/GenBank/DDBJ databases">
        <title>The complete genomic sequence of a novel cold adapted crude oil-degrading bacterium Planococcus qaidamina Y42.</title>
        <authorList>
            <person name="Yang R."/>
        </authorList>
    </citation>
    <scope>NUCLEOTIDE SEQUENCE [LARGE SCALE GENOMIC DNA]</scope>
    <source>
        <strain evidence="18 19">Y42</strain>
    </source>
</reference>
<feature type="signal peptide" evidence="13">
    <location>
        <begin position="1"/>
        <end position="26"/>
    </location>
</feature>
<evidence type="ECO:0000259" key="16">
    <source>
        <dbReference type="Pfam" id="PF03413"/>
    </source>
</evidence>
<organism evidence="18 19">
    <name type="scientific">Planococcus lenghuensis</name>
    <dbReference type="NCBI Taxonomy" id="2213202"/>
    <lineage>
        <taxon>Bacteria</taxon>
        <taxon>Bacillati</taxon>
        <taxon>Bacillota</taxon>
        <taxon>Bacilli</taxon>
        <taxon>Bacillales</taxon>
        <taxon>Caryophanaceae</taxon>
        <taxon>Planococcus</taxon>
    </lineage>
</organism>
<dbReference type="InterPro" id="IPR027268">
    <property type="entry name" value="Peptidase_M4/M1_CTD_sf"/>
</dbReference>
<dbReference type="Gene3D" id="3.10.170.10">
    <property type="match status" value="1"/>
</dbReference>
<comment type="subcellular location">
    <subcellularLocation>
        <location evidence="2 13">Secreted</location>
    </subcellularLocation>
</comment>
<evidence type="ECO:0000256" key="4">
    <source>
        <dbReference type="ARBA" id="ARBA00022525"/>
    </source>
</evidence>
<accession>A0A1Q2KU08</accession>
<gene>
    <name evidence="18" type="ORF">B0X71_00070</name>
</gene>
<feature type="domain" description="Peptidase M4" evidence="14">
    <location>
        <begin position="241"/>
        <end position="384"/>
    </location>
</feature>
<keyword evidence="7 13" id="KW-0732">Signal</keyword>
<dbReference type="EC" id="3.4.24.-" evidence="13"/>
<evidence type="ECO:0000256" key="10">
    <source>
        <dbReference type="ARBA" id="ARBA00022837"/>
    </source>
</evidence>
<dbReference type="InterPro" id="IPR050728">
    <property type="entry name" value="Zinc_Metalloprotease_M4"/>
</dbReference>
<dbReference type="GO" id="GO:0005576">
    <property type="term" value="C:extracellular region"/>
    <property type="evidence" value="ECO:0007669"/>
    <property type="project" value="UniProtKB-SubCell"/>
</dbReference>
<keyword evidence="9 13" id="KW-0862">Zinc</keyword>
<dbReference type="GO" id="GO:0004222">
    <property type="term" value="F:metalloendopeptidase activity"/>
    <property type="evidence" value="ECO:0007669"/>
    <property type="project" value="UniProtKB-UniRule"/>
</dbReference>
<keyword evidence="11 13" id="KW-0482">Metalloprotease</keyword>
<feature type="chain" id="PRO_5023075962" description="Neutral metalloproteinase" evidence="13">
    <location>
        <begin position="27"/>
        <end position="550"/>
    </location>
</feature>
<dbReference type="Proteomes" id="UP000188184">
    <property type="component" value="Chromosome"/>
</dbReference>
<protein>
    <recommendedName>
        <fullName evidence="13">Neutral metalloproteinase</fullName>
        <ecNumber evidence="13">3.4.24.-</ecNumber>
    </recommendedName>
</protein>
<dbReference type="EMBL" id="CP019640">
    <property type="protein sequence ID" value="AQQ51688.1"/>
    <property type="molecule type" value="Genomic_DNA"/>
</dbReference>
<dbReference type="Gene3D" id="3.10.450.490">
    <property type="match status" value="1"/>
</dbReference>
<feature type="domain" description="PepSY" evidence="16">
    <location>
        <begin position="149"/>
        <end position="220"/>
    </location>
</feature>
<dbReference type="PRINTS" id="PR00730">
    <property type="entry name" value="THERMOLYSIN"/>
</dbReference>
<comment type="function">
    <text evidence="13">Extracellular zinc metalloprotease.</text>
</comment>
<evidence type="ECO:0000256" key="5">
    <source>
        <dbReference type="ARBA" id="ARBA00022670"/>
    </source>
</evidence>
<evidence type="ECO:0000256" key="1">
    <source>
        <dbReference type="ARBA" id="ARBA00001947"/>
    </source>
</evidence>
<name>A0A1Q2KU08_9BACL</name>
<feature type="domain" description="Peptidase M4 C-terminal" evidence="15">
    <location>
        <begin position="387"/>
        <end position="549"/>
    </location>
</feature>
<dbReference type="SUPFAM" id="SSF55486">
    <property type="entry name" value="Metalloproteases ('zincins'), catalytic domain"/>
    <property type="match status" value="1"/>
</dbReference>
<feature type="active site" description="Proton donor" evidence="12">
    <location>
        <position position="465"/>
    </location>
</feature>
<dbReference type="InterPro" id="IPR025711">
    <property type="entry name" value="PepSY"/>
</dbReference>
<evidence type="ECO:0000256" key="9">
    <source>
        <dbReference type="ARBA" id="ARBA00022833"/>
    </source>
</evidence>
<keyword evidence="5 13" id="KW-0645">Protease</keyword>
<dbReference type="InterPro" id="IPR001570">
    <property type="entry name" value="Peptidase_M4_C_domain"/>
</dbReference>
<dbReference type="OrthoDB" id="291295at2"/>
<comment type="similarity">
    <text evidence="3 13">Belongs to the peptidase M4 family.</text>
</comment>
<dbReference type="Gene3D" id="1.10.390.10">
    <property type="entry name" value="Neutral Protease Domain 2"/>
    <property type="match status" value="1"/>
</dbReference>
<dbReference type="Pfam" id="PF01447">
    <property type="entry name" value="Peptidase_M4"/>
    <property type="match status" value="1"/>
</dbReference>